<sequence length="387" mass="43003">MIFSMSVVIRVLSLSFLAFGMFIYPQEVLNSAAASLTLWWRFVLPALLPFFILSELLMSSGFVHFLGVFLESFMRPIFRLPGQAAFVVAMGYTSGFPMGAVLTARLRKSGEISRIEGERLLAFTNNPSPGFMFGAVASGMLGQPALGIVLAASVYLANLLVGFLFRFYRKTASPAQPLKFPSFRRAWQELKTAQLQDKRTIGQILSDSIKQSFTTVLMVAGFMAFFSVILRLLNIWHITLFLASLSHYFLRIIPISIHQAFYNGLLEMTIGCQQSIQTVPILKQQIALLTFLMGWSGLSVFAQVIGFISGTDLRITPFIAARILHGIFALGLSQLFLNYTKIPVLALSPQTLSPMSQAWNTWHLSLLMFLGASGILFSLAASQRLRR</sequence>
<reference evidence="3 4" key="1">
    <citation type="submission" date="2015-06" db="EMBL/GenBank/DDBJ databases">
        <title>Draft genome of the moderately acidophilic sulfate reducer Candidatus Desulfosporosinus acididurans strain M1.</title>
        <authorList>
            <person name="Poehlein A."/>
            <person name="Petzsch P."/>
            <person name="Johnson B.D."/>
            <person name="Schloemann M."/>
            <person name="Daniel R."/>
            <person name="Muehling M."/>
        </authorList>
    </citation>
    <scope>NUCLEOTIDE SEQUENCE [LARGE SCALE GENOMIC DNA]</scope>
    <source>
        <strain evidence="3 4">M1</strain>
    </source>
</reference>
<dbReference type="AlphaFoldDB" id="A0A0J1FMV3"/>
<dbReference type="Proteomes" id="UP000036356">
    <property type="component" value="Unassembled WGS sequence"/>
</dbReference>
<keyword evidence="1" id="KW-0472">Membrane</keyword>
<organism evidence="3 4">
    <name type="scientific">Desulfosporosinus acididurans</name>
    <dbReference type="NCBI Taxonomy" id="476652"/>
    <lineage>
        <taxon>Bacteria</taxon>
        <taxon>Bacillati</taxon>
        <taxon>Bacillota</taxon>
        <taxon>Clostridia</taxon>
        <taxon>Eubacteriales</taxon>
        <taxon>Desulfitobacteriaceae</taxon>
        <taxon>Desulfosporosinus</taxon>
    </lineage>
</organism>
<evidence type="ECO:0000313" key="3">
    <source>
        <dbReference type="EMBL" id="KLU64667.1"/>
    </source>
</evidence>
<dbReference type="InterPro" id="IPR014226">
    <property type="entry name" value="Spore_IM_YlbJ"/>
</dbReference>
<feature type="domain" description="Nucleoside transporter/FeoB GTPase Gate" evidence="2">
    <location>
        <begin position="43"/>
        <end position="136"/>
    </location>
</feature>
<keyword evidence="4" id="KW-1185">Reference proteome</keyword>
<feature type="transmembrane region" description="Helical" evidence="1">
    <location>
        <begin position="7"/>
        <end position="26"/>
    </location>
</feature>
<keyword evidence="1" id="KW-1133">Transmembrane helix</keyword>
<accession>A0A0J1FMV3</accession>
<feature type="transmembrane region" description="Helical" evidence="1">
    <location>
        <begin position="46"/>
        <end position="70"/>
    </location>
</feature>
<dbReference type="EMBL" id="LDZY01000012">
    <property type="protein sequence ID" value="KLU64667.1"/>
    <property type="molecule type" value="Genomic_DNA"/>
</dbReference>
<dbReference type="PATRIC" id="fig|476652.3.peg.3492"/>
<dbReference type="Pfam" id="PF07670">
    <property type="entry name" value="Gate"/>
    <property type="match status" value="1"/>
</dbReference>
<dbReference type="STRING" id="476652.DEAC_c33110"/>
<protein>
    <submittedName>
        <fullName evidence="3">Sporulation integral membrane protein YlbJ</fullName>
    </submittedName>
</protein>
<dbReference type="InterPro" id="IPR011642">
    <property type="entry name" value="Gate_dom"/>
</dbReference>
<comment type="caution">
    <text evidence="3">The sequence shown here is derived from an EMBL/GenBank/DDBJ whole genome shotgun (WGS) entry which is preliminary data.</text>
</comment>
<feature type="transmembrane region" description="Helical" evidence="1">
    <location>
        <begin position="319"/>
        <end position="339"/>
    </location>
</feature>
<evidence type="ECO:0000259" key="2">
    <source>
        <dbReference type="Pfam" id="PF07670"/>
    </source>
</evidence>
<feature type="transmembrane region" description="Helical" evidence="1">
    <location>
        <begin position="213"/>
        <end position="236"/>
    </location>
</feature>
<proteinExistence type="predicted"/>
<feature type="transmembrane region" description="Helical" evidence="1">
    <location>
        <begin position="82"/>
        <end position="104"/>
    </location>
</feature>
<dbReference type="NCBIfam" id="TIGR02871">
    <property type="entry name" value="spore_ylbJ"/>
    <property type="match status" value="1"/>
</dbReference>
<feature type="transmembrane region" description="Helical" evidence="1">
    <location>
        <begin position="286"/>
        <end position="307"/>
    </location>
</feature>
<gene>
    <name evidence="3" type="primary">ylbJ</name>
    <name evidence="3" type="ORF">DEAC_c33110</name>
</gene>
<feature type="transmembrane region" description="Helical" evidence="1">
    <location>
        <begin position="359"/>
        <end position="381"/>
    </location>
</feature>
<keyword evidence="1" id="KW-0812">Transmembrane</keyword>
<name>A0A0J1FMV3_9FIRM</name>
<evidence type="ECO:0000313" key="4">
    <source>
        <dbReference type="Proteomes" id="UP000036356"/>
    </source>
</evidence>
<feature type="transmembrane region" description="Helical" evidence="1">
    <location>
        <begin position="145"/>
        <end position="168"/>
    </location>
</feature>
<evidence type="ECO:0000256" key="1">
    <source>
        <dbReference type="SAM" id="Phobius"/>
    </source>
</evidence>